<accession>A0A923S8E4</accession>
<dbReference type="RefSeq" id="WP_187015930.1">
    <property type="nucleotide sequence ID" value="NZ_JACOQI010000021.1"/>
</dbReference>
<gene>
    <name evidence="1" type="ORF">H8Z83_15665</name>
</gene>
<proteinExistence type="predicted"/>
<reference evidence="1" key="1">
    <citation type="submission" date="2020-08" db="EMBL/GenBank/DDBJ databases">
        <title>Genome public.</title>
        <authorList>
            <person name="Liu C."/>
            <person name="Sun Q."/>
        </authorList>
    </citation>
    <scope>NUCLEOTIDE SEQUENCE</scope>
    <source>
        <strain evidence="1">BX15</strain>
    </source>
</reference>
<dbReference type="AlphaFoldDB" id="A0A923S8E4"/>
<dbReference type="EMBL" id="JACOQI010000021">
    <property type="protein sequence ID" value="MBC5771739.1"/>
    <property type="molecule type" value="Genomic_DNA"/>
</dbReference>
<evidence type="ECO:0000313" key="1">
    <source>
        <dbReference type="EMBL" id="MBC5771739.1"/>
    </source>
</evidence>
<protein>
    <submittedName>
        <fullName evidence="1">Uncharacterized protein</fullName>
    </submittedName>
</protein>
<evidence type="ECO:0000313" key="2">
    <source>
        <dbReference type="Proteomes" id="UP000620327"/>
    </source>
</evidence>
<name>A0A923S8E4_9FIRM</name>
<sequence>MSTMAEMAQEYRMAAVKIKLKIKQLKEEGAPPNEIQAYQVVLAQLRDTSRLLSGYYDVPRFSENAAVGWKAGKINDR</sequence>
<dbReference type="Proteomes" id="UP000620327">
    <property type="component" value="Unassembled WGS sequence"/>
</dbReference>
<keyword evidence="2" id="KW-1185">Reference proteome</keyword>
<organism evidence="1 2">
    <name type="scientific">Dysosmobacter segnis</name>
    <dbReference type="NCBI Taxonomy" id="2763042"/>
    <lineage>
        <taxon>Bacteria</taxon>
        <taxon>Bacillati</taxon>
        <taxon>Bacillota</taxon>
        <taxon>Clostridia</taxon>
        <taxon>Eubacteriales</taxon>
        <taxon>Oscillospiraceae</taxon>
        <taxon>Dysosmobacter</taxon>
    </lineage>
</organism>
<comment type="caution">
    <text evidence="1">The sequence shown here is derived from an EMBL/GenBank/DDBJ whole genome shotgun (WGS) entry which is preliminary data.</text>
</comment>